<accession>A0A8J3H274</accession>
<sequence>MQGSPISPETWLRDLFLCKAVAEGHVIRRKRRDIERYVGMDRFTEEVQRRGFRALENRGQVLVICNQEPIRRLV</sequence>
<dbReference type="Proteomes" id="UP000626220">
    <property type="component" value="Unassembled WGS sequence"/>
</dbReference>
<proteinExistence type="predicted"/>
<gene>
    <name evidence="1" type="ORF">GCM10017056_43930</name>
</gene>
<dbReference type="RefSeq" id="WP_189682276.1">
    <property type="nucleotide sequence ID" value="NZ_BNCJ01000020.1"/>
</dbReference>
<keyword evidence="2" id="KW-1185">Reference proteome</keyword>
<reference evidence="1" key="2">
    <citation type="submission" date="2020-09" db="EMBL/GenBank/DDBJ databases">
        <authorList>
            <person name="Sun Q."/>
            <person name="Kim S."/>
        </authorList>
    </citation>
    <scope>NUCLEOTIDE SEQUENCE</scope>
    <source>
        <strain evidence="1">KCTC 42650</strain>
    </source>
</reference>
<evidence type="ECO:0008006" key="3">
    <source>
        <dbReference type="Google" id="ProtNLM"/>
    </source>
</evidence>
<comment type="caution">
    <text evidence="1">The sequence shown here is derived from an EMBL/GenBank/DDBJ whole genome shotgun (WGS) entry which is preliminary data.</text>
</comment>
<evidence type="ECO:0000313" key="1">
    <source>
        <dbReference type="EMBL" id="GHF67948.1"/>
    </source>
</evidence>
<reference evidence="1" key="1">
    <citation type="journal article" date="2014" name="Int. J. Syst. Evol. Microbiol.">
        <title>Complete genome sequence of Corynebacterium casei LMG S-19264T (=DSM 44701T), isolated from a smear-ripened cheese.</title>
        <authorList>
            <consortium name="US DOE Joint Genome Institute (JGI-PGF)"/>
            <person name="Walter F."/>
            <person name="Albersmeier A."/>
            <person name="Kalinowski J."/>
            <person name="Ruckert C."/>
        </authorList>
    </citation>
    <scope>NUCLEOTIDE SEQUENCE</scope>
    <source>
        <strain evidence="1">KCTC 42650</strain>
    </source>
</reference>
<dbReference type="AlphaFoldDB" id="A0A8J3H274"/>
<dbReference type="EMBL" id="BNCJ01000020">
    <property type="protein sequence ID" value="GHF67948.1"/>
    <property type="molecule type" value="Genomic_DNA"/>
</dbReference>
<name>A0A8J3H274_9RHOB</name>
<organism evidence="1 2">
    <name type="scientific">Seohaeicola zhoushanensis</name>
    <dbReference type="NCBI Taxonomy" id="1569283"/>
    <lineage>
        <taxon>Bacteria</taxon>
        <taxon>Pseudomonadati</taxon>
        <taxon>Pseudomonadota</taxon>
        <taxon>Alphaproteobacteria</taxon>
        <taxon>Rhodobacterales</taxon>
        <taxon>Roseobacteraceae</taxon>
        <taxon>Seohaeicola</taxon>
    </lineage>
</organism>
<evidence type="ECO:0000313" key="2">
    <source>
        <dbReference type="Proteomes" id="UP000626220"/>
    </source>
</evidence>
<protein>
    <recommendedName>
        <fullName evidence="3">N-(5'-phosphoribosyl)anthranilate isomerase</fullName>
    </recommendedName>
</protein>